<dbReference type="Proteomes" id="UP000492821">
    <property type="component" value="Unassembled WGS sequence"/>
</dbReference>
<accession>A0A7E4W4D1</accession>
<protein>
    <submittedName>
        <fullName evidence="3">Ribosome biogenesis protein NOP53</fullName>
    </submittedName>
</protein>
<evidence type="ECO:0000313" key="3">
    <source>
        <dbReference type="WBParaSite" id="Pan_g6875.t1"/>
    </source>
</evidence>
<reference evidence="2" key="1">
    <citation type="journal article" date="2013" name="Genetics">
        <title>The draft genome and transcriptome of Panagrellus redivivus are shaped by the harsh demands of a free-living lifestyle.</title>
        <authorList>
            <person name="Srinivasan J."/>
            <person name="Dillman A.R."/>
            <person name="Macchietto M.G."/>
            <person name="Heikkinen L."/>
            <person name="Lakso M."/>
            <person name="Fracchia K.M."/>
            <person name="Antoshechkin I."/>
            <person name="Mortazavi A."/>
            <person name="Wong G."/>
            <person name="Sternberg P.W."/>
        </authorList>
    </citation>
    <scope>NUCLEOTIDE SEQUENCE [LARGE SCALE GENOMIC DNA]</scope>
    <source>
        <strain evidence="2">MT8872</strain>
    </source>
</reference>
<name>A0A7E4W4D1_PANRE</name>
<reference evidence="3" key="2">
    <citation type="submission" date="2020-10" db="UniProtKB">
        <authorList>
            <consortium name="WormBaseParasite"/>
        </authorList>
    </citation>
    <scope>IDENTIFICATION</scope>
</reference>
<evidence type="ECO:0000313" key="2">
    <source>
        <dbReference type="Proteomes" id="UP000492821"/>
    </source>
</evidence>
<feature type="region of interest" description="Disordered" evidence="1">
    <location>
        <begin position="111"/>
        <end position="141"/>
    </location>
</feature>
<keyword evidence="2" id="KW-1185">Reference proteome</keyword>
<feature type="compositionally biased region" description="Basic and acidic residues" evidence="1">
    <location>
        <begin position="123"/>
        <end position="133"/>
    </location>
</feature>
<dbReference type="AlphaFoldDB" id="A0A7E4W4D1"/>
<evidence type="ECO:0000256" key="1">
    <source>
        <dbReference type="SAM" id="MobiDB-lite"/>
    </source>
</evidence>
<sequence>MSSAQSSFEGYLTQAALIARASLSTRNADHSQLETARPVDPTPRIHVNIDNNDINMQKQRLMAILREHLSASRSVPARKVHFTDAGNDPSSLALDIRCRDALMMPRFDAERKERKQQSAALRNKREVQRERQLQRLAAKRRHDREVKKALLGIPKVSKRSSKLGQNSRLAALRISDMADDRPLLHRSRLETDRPLVPEEQLCHLVEALSVAEKDEVNERTI</sequence>
<proteinExistence type="predicted"/>
<organism evidence="2 3">
    <name type="scientific">Panagrellus redivivus</name>
    <name type="common">Microworm</name>
    <dbReference type="NCBI Taxonomy" id="6233"/>
    <lineage>
        <taxon>Eukaryota</taxon>
        <taxon>Metazoa</taxon>
        <taxon>Ecdysozoa</taxon>
        <taxon>Nematoda</taxon>
        <taxon>Chromadorea</taxon>
        <taxon>Rhabditida</taxon>
        <taxon>Tylenchina</taxon>
        <taxon>Panagrolaimomorpha</taxon>
        <taxon>Panagrolaimoidea</taxon>
        <taxon>Panagrolaimidae</taxon>
        <taxon>Panagrellus</taxon>
    </lineage>
</organism>
<dbReference type="WBParaSite" id="Pan_g6875.t1">
    <property type="protein sequence ID" value="Pan_g6875.t1"/>
    <property type="gene ID" value="Pan_g6875"/>
</dbReference>